<feature type="compositionally biased region" description="Low complexity" evidence="1">
    <location>
        <begin position="82"/>
        <end position="104"/>
    </location>
</feature>
<feature type="compositionally biased region" description="Low complexity" evidence="1">
    <location>
        <begin position="141"/>
        <end position="154"/>
    </location>
</feature>
<dbReference type="Proteomes" id="UP000442714">
    <property type="component" value="Unassembled WGS sequence"/>
</dbReference>
<proteinExistence type="predicted"/>
<evidence type="ECO:0000256" key="1">
    <source>
        <dbReference type="SAM" id="MobiDB-lite"/>
    </source>
</evidence>
<dbReference type="Gene3D" id="3.40.50.1000">
    <property type="entry name" value="HAD superfamily/HAD-like"/>
    <property type="match status" value="1"/>
</dbReference>
<dbReference type="EMBL" id="WTYX01000002">
    <property type="protein sequence ID" value="MXO91166.1"/>
    <property type="molecule type" value="Genomic_DNA"/>
</dbReference>
<feature type="region of interest" description="Disordered" evidence="1">
    <location>
        <begin position="179"/>
        <end position="205"/>
    </location>
</feature>
<dbReference type="InterPro" id="IPR023214">
    <property type="entry name" value="HAD_sf"/>
</dbReference>
<feature type="compositionally biased region" description="Polar residues" evidence="1">
    <location>
        <begin position="186"/>
        <end position="205"/>
    </location>
</feature>
<dbReference type="OrthoDB" id="193314at2"/>
<organism evidence="2 3">
    <name type="scientific">Pontixanthobacter aquaemixtae</name>
    <dbReference type="NCBI Taxonomy" id="1958940"/>
    <lineage>
        <taxon>Bacteria</taxon>
        <taxon>Pseudomonadati</taxon>
        <taxon>Pseudomonadota</taxon>
        <taxon>Alphaproteobacteria</taxon>
        <taxon>Sphingomonadales</taxon>
        <taxon>Erythrobacteraceae</taxon>
        <taxon>Pontixanthobacter</taxon>
    </lineage>
</organism>
<accession>A0A844ZW35</accession>
<dbReference type="RefSeq" id="WP_160604882.1">
    <property type="nucleotide sequence ID" value="NZ_WTYX01000002.1"/>
</dbReference>
<evidence type="ECO:0000313" key="3">
    <source>
        <dbReference type="Proteomes" id="UP000442714"/>
    </source>
</evidence>
<dbReference type="PROSITE" id="PS51257">
    <property type="entry name" value="PROKAR_LIPOPROTEIN"/>
    <property type="match status" value="1"/>
</dbReference>
<protein>
    <submittedName>
        <fullName evidence="2">Uncharacterized protein</fullName>
    </submittedName>
</protein>
<comment type="caution">
    <text evidence="2">The sequence shown here is derived from an EMBL/GenBank/DDBJ whole genome shotgun (WGS) entry which is preliminary data.</text>
</comment>
<gene>
    <name evidence="2" type="ORF">GRI41_10055</name>
</gene>
<feature type="region of interest" description="Disordered" evidence="1">
    <location>
        <begin position="129"/>
        <end position="166"/>
    </location>
</feature>
<keyword evidence="3" id="KW-1185">Reference proteome</keyword>
<dbReference type="AlphaFoldDB" id="A0A844ZW35"/>
<evidence type="ECO:0000313" key="2">
    <source>
        <dbReference type="EMBL" id="MXO91166.1"/>
    </source>
</evidence>
<feature type="compositionally biased region" description="Polar residues" evidence="1">
    <location>
        <begin position="130"/>
        <end position="140"/>
    </location>
</feature>
<sequence length="350" mass="36926">MGRSLFRFALIAASLPLLGGCVAALVPVVASGTLIGKQQLDDKEEDGEIAAEEIAAVEPEQMPEPAPVAAATPAAPEPPADPVETAAGELPPAEGEAPSSEMAAQDAPTEDASSEDAPTVATAFADIPASTPTIEPPTSQAPVATAEPTAPEVTRPSPPPGPTDLRAYDALYSYVESQARRDPVESSRQSAILASPGSLSPQRTDCSIRPPAVLFDLDYGDQPFDTSKTPRANPALAGILAAMRLQEIEIFWISEQSAIAAGSIRKALVASGLDTQGRDGLLLMRRSDDRKQSRRRELSETHCLLAIGGDRRADFDELYLYLKDENTAQPLEELIGAGWFITPLPLTEGP</sequence>
<name>A0A844ZW35_9SPHN</name>
<feature type="region of interest" description="Disordered" evidence="1">
    <location>
        <begin position="55"/>
        <end position="117"/>
    </location>
</feature>
<reference evidence="2 3" key="1">
    <citation type="submission" date="2019-12" db="EMBL/GenBank/DDBJ databases">
        <title>Genomic-based taxomic classification of the family Erythrobacteraceae.</title>
        <authorList>
            <person name="Xu L."/>
        </authorList>
    </citation>
    <scope>NUCLEOTIDE SEQUENCE [LARGE SCALE GENOMIC DNA]</scope>
    <source>
        <strain evidence="2 3">KCTC 52763</strain>
    </source>
</reference>